<evidence type="ECO:0000313" key="2">
    <source>
        <dbReference type="Proteomes" id="UP000298860"/>
    </source>
</evidence>
<comment type="caution">
    <text evidence="1">The sequence shown here is derived from an EMBL/GenBank/DDBJ whole genome shotgun (WGS) entry which is preliminary data.</text>
</comment>
<dbReference type="EMBL" id="BJFL01000004">
    <property type="protein sequence ID" value="GDY29586.1"/>
    <property type="molecule type" value="Genomic_DNA"/>
</dbReference>
<organism evidence="1 2">
    <name type="scientific">Gandjariella thermophila</name>
    <dbReference type="NCBI Taxonomy" id="1931992"/>
    <lineage>
        <taxon>Bacteria</taxon>
        <taxon>Bacillati</taxon>
        <taxon>Actinomycetota</taxon>
        <taxon>Actinomycetes</taxon>
        <taxon>Pseudonocardiales</taxon>
        <taxon>Pseudonocardiaceae</taxon>
        <taxon>Gandjariella</taxon>
    </lineage>
</organism>
<dbReference type="OrthoDB" id="3690349at2"/>
<gene>
    <name evidence="1" type="ORF">GTS_12190</name>
</gene>
<name>A0A4D4J4X5_9PSEU</name>
<sequence length="126" mass="13476">MAPAAEHGAVEDRLRDLIARGFQFLHPRDAEGELVAVVGVRAHHNVVDVLQLHAEDDATAFRIPGDERDIMAPSTTLWRCSGAAIEVLNALLALADPAPAAQTGDAAKGCWVPVRPGRARWVRATA</sequence>
<reference evidence="2" key="1">
    <citation type="submission" date="2019-04" db="EMBL/GenBank/DDBJ databases">
        <title>Draft genome sequence of Pseudonocardiaceae bacterium SL3-2-4.</title>
        <authorList>
            <person name="Ningsih F."/>
            <person name="Yokota A."/>
            <person name="Sakai Y."/>
            <person name="Nanatani K."/>
            <person name="Yabe S."/>
            <person name="Oetari A."/>
            <person name="Sjamsuridzal W."/>
        </authorList>
    </citation>
    <scope>NUCLEOTIDE SEQUENCE [LARGE SCALE GENOMIC DNA]</scope>
    <source>
        <strain evidence="2">SL3-2-4</strain>
    </source>
</reference>
<evidence type="ECO:0000313" key="1">
    <source>
        <dbReference type="EMBL" id="GDY29586.1"/>
    </source>
</evidence>
<dbReference type="AlphaFoldDB" id="A0A4D4J4X5"/>
<dbReference type="RefSeq" id="WP_137812771.1">
    <property type="nucleotide sequence ID" value="NZ_BJFL01000004.1"/>
</dbReference>
<proteinExistence type="predicted"/>
<keyword evidence="2" id="KW-1185">Reference proteome</keyword>
<protein>
    <submittedName>
        <fullName evidence="1">Uncharacterized protein</fullName>
    </submittedName>
</protein>
<accession>A0A4D4J4X5</accession>
<dbReference type="Proteomes" id="UP000298860">
    <property type="component" value="Unassembled WGS sequence"/>
</dbReference>